<reference evidence="2 3" key="1">
    <citation type="submission" date="2018-04" db="EMBL/GenBank/DDBJ databases">
        <title>The genome of golden apple snail Pomacea canaliculata provides insight into stress tolerance and invasive adaptation.</title>
        <authorList>
            <person name="Liu C."/>
            <person name="Liu B."/>
            <person name="Ren Y."/>
            <person name="Zhang Y."/>
            <person name="Wang H."/>
            <person name="Li S."/>
            <person name="Jiang F."/>
            <person name="Yin L."/>
            <person name="Zhang G."/>
            <person name="Qian W."/>
            <person name="Fan W."/>
        </authorList>
    </citation>
    <scope>NUCLEOTIDE SEQUENCE [LARGE SCALE GENOMIC DNA]</scope>
    <source>
        <strain evidence="2">SZHN2017</strain>
        <tissue evidence="2">Muscle</tissue>
    </source>
</reference>
<dbReference type="OrthoDB" id="1870062at2759"/>
<evidence type="ECO:0000313" key="2">
    <source>
        <dbReference type="EMBL" id="PVD33663.1"/>
    </source>
</evidence>
<dbReference type="STRING" id="400727.A0A2T7PJR9"/>
<evidence type="ECO:0000256" key="1">
    <source>
        <dbReference type="SAM" id="MobiDB-lite"/>
    </source>
</evidence>
<name>A0A2T7PJR9_POMCA</name>
<dbReference type="EMBL" id="PZQS01000003">
    <property type="protein sequence ID" value="PVD33663.1"/>
    <property type="molecule type" value="Genomic_DNA"/>
</dbReference>
<feature type="compositionally biased region" description="Basic and acidic residues" evidence="1">
    <location>
        <begin position="311"/>
        <end position="327"/>
    </location>
</feature>
<dbReference type="Proteomes" id="UP000245119">
    <property type="component" value="Linkage Group LG3"/>
</dbReference>
<protein>
    <submittedName>
        <fullName evidence="2">Uncharacterized protein</fullName>
    </submittedName>
</protein>
<proteinExistence type="predicted"/>
<accession>A0A2T7PJR9</accession>
<evidence type="ECO:0000313" key="3">
    <source>
        <dbReference type="Proteomes" id="UP000245119"/>
    </source>
</evidence>
<feature type="region of interest" description="Disordered" evidence="1">
    <location>
        <begin position="308"/>
        <end position="340"/>
    </location>
</feature>
<sequence>MQSSSHSTVVHPEATAAGAGAAKQNSHPEIQKLLSVRRPIVRDRYAPYKMVQKSAAEGSTVVLQNDMSPCNTSVLAQGAGAKGISITVSSSNADQASSLAKLSPLSTTRATKGASNHPGATMVVGLVGGKPHLVNLSSLPPSVLQQLIRTNSLRLQAFSTSSTSQNCTTTLAVSKPPKSVCSIASSSLNPTPALSTTAAVTCGQPSLSSTPVGRGPLKVGAQQTGTLVLKEVTPGANLMPVRMQGVPKVIGSAKTLQGLAISVTSGAEAPGNSALVAASSVRPHVSLLGSPGRQAQRYAGNVTVRTLLENRAGRKPSDDTSPEKQESLDEPQSPVDKDTQGAEHLATTQEVTMLASLGTSISSITTVSVTPVASSLLATSPPLTTSVTMAVIGGSIPSGLLTKTVPGVIRLPSQSTLDCAVRSVITPCMTTLPTANIKVPSPTTLPNLSPRKNVTKTVQSMKAPIPITTRINSRLEEPTSLVTPTSSGGSNASGFSGSGVVIPGIQSVGTLSTMTTSSLPAIPGAVVVQTGNEGALLESTDQKQVLVRVMPQGAAGSHAFVQGIATSQGIVLPQTAILKVIQPQLTSLDTSRDAQPAIQGQQLPSSPVKVAASSTLPLGAPAATVQGSLGNTITTNKTTAEVIRTMLAAKTSSASPVTPLSVITTQAASDYIVVGPQGSQNTTRLLMQAPLSSVTAGISSGPSSMSATPSSVTSPTLTVQQQGAETQGQVGTHIITTQLTNLGNTQGPSVPGAGAVRQIHLPVGQVSRLLSGIQVTGLPLTPQQNQVGVRLVGQPVMPPKTEKVMATSLPTGLQIRGLTGPSVVHLVSPGQAASGSSQPVVATLQAGTSGVVGLQQLQLLPSVSGFQKVHVISPQQAQMITVNQLAATSTVAGHQVRMAIPPGHSSGQMTQGSAAPIKGPGSDKVDGLTLPGATCMKLQAVGPTSSGQVQQGLTQVCLKVQPALVPGSSVTPAVLGKPNSMQASGVKMVPPKSASSDPATPVVTISSAVSPVVTITSSVSPLSVPSSTVPSSSKAAASSSVTWCGTLPSSNLSSNSGSILTPKTVVAAVVNPTLIVSGQAQPRPATPASTTVHSVNSHQASVKSLLGHPVIPTVATRFQMTITPDPKTGHLTVRPQLLPSAVALKSAQNMGTLELSSSTAEMSSSGCPSSGMQAAEEGMEGEMGATERLSANSEHLQKGGLTISALGDGPGGLSGAVLASLSQMVGAKIARQTGSTLSAQDSNIQGIVSAAFKMAQAPMSPANQIQESSQALISLASHTALQQQQQQQPQTLVMKAVPKQINIPVTVSSGIYRVLPKTTPQQDGNQAMALTPSNSMVQSLKDPVTVKVMVSKANGDQKPLTVGSFTEQQHDETGNKASSLFPSSLSDSVLVHSSFLSHLDSDMQTHVEGKQSSKATSDTVVSITFDQSSRERRNAVGAQTGVGHLQRTTLGSNTYVAESLSAGTSVSTLGAPLVNLINGAPSEAVTKSMEQTLNSDATVVSGTTGGQELEEVSSKNSNVSGDILMEKEQAALNLLTLANQFHLN</sequence>
<keyword evidence="3" id="KW-1185">Reference proteome</keyword>
<feature type="region of interest" description="Disordered" evidence="1">
    <location>
        <begin position="1"/>
        <end position="31"/>
    </location>
</feature>
<gene>
    <name evidence="2" type="ORF">C0Q70_04921</name>
</gene>
<organism evidence="2 3">
    <name type="scientific">Pomacea canaliculata</name>
    <name type="common">Golden apple snail</name>
    <dbReference type="NCBI Taxonomy" id="400727"/>
    <lineage>
        <taxon>Eukaryota</taxon>
        <taxon>Metazoa</taxon>
        <taxon>Spiralia</taxon>
        <taxon>Lophotrochozoa</taxon>
        <taxon>Mollusca</taxon>
        <taxon>Gastropoda</taxon>
        <taxon>Caenogastropoda</taxon>
        <taxon>Architaenioglossa</taxon>
        <taxon>Ampullarioidea</taxon>
        <taxon>Ampullariidae</taxon>
        <taxon>Pomacea</taxon>
    </lineage>
</organism>
<comment type="caution">
    <text evidence="2">The sequence shown here is derived from an EMBL/GenBank/DDBJ whole genome shotgun (WGS) entry which is preliminary data.</text>
</comment>